<evidence type="ECO:0000256" key="1">
    <source>
        <dbReference type="SAM" id="Phobius"/>
    </source>
</evidence>
<accession>A0A2P4RAK6</accession>
<feature type="transmembrane region" description="Helical" evidence="1">
    <location>
        <begin position="96"/>
        <end position="115"/>
    </location>
</feature>
<keyword evidence="1" id="KW-0812">Transmembrane</keyword>
<reference evidence="2 4" key="2">
    <citation type="submission" date="2023-07" db="EMBL/GenBank/DDBJ databases">
        <authorList>
            <person name="Peeters C."/>
        </authorList>
    </citation>
    <scope>NUCLEOTIDE SEQUENCE [LARGE SCALE GENOMIC DNA]</scope>
    <source>
        <strain evidence="2 4">R-38712</strain>
    </source>
</reference>
<keyword evidence="4" id="KW-1185">Reference proteome</keyword>
<dbReference type="EMBL" id="CATWFT010000009">
    <property type="protein sequence ID" value="CAJ0726596.1"/>
    <property type="molecule type" value="Genomic_DNA"/>
</dbReference>
<keyword evidence="1" id="KW-0472">Membrane</keyword>
<keyword evidence="1" id="KW-1133">Transmembrane helix</keyword>
<sequence>MNAGRHNIGTEHWRGAGAPFLRQRAKRGLGRLLLTALMSAPSVALVLADQLVSATHELELVLFNTLLASTPGPIAEEVYRAIAGAESTIRVLQRSMFAALVVATGLGAVGVFQVWRGPRKRADEPRRA</sequence>
<proteinExistence type="predicted"/>
<protein>
    <recommendedName>
        <fullName evidence="6">Transmembrane protein</fullName>
    </recommendedName>
</protein>
<gene>
    <name evidence="3" type="ORF">DEE74_20455</name>
    <name evidence="2" type="ORF">R38712_03101</name>
</gene>
<organism evidence="3 5">
    <name type="scientific">Ralstonia pickettii</name>
    <name type="common">Burkholderia pickettii</name>
    <dbReference type="NCBI Taxonomy" id="329"/>
    <lineage>
        <taxon>Bacteria</taxon>
        <taxon>Pseudomonadati</taxon>
        <taxon>Pseudomonadota</taxon>
        <taxon>Betaproteobacteria</taxon>
        <taxon>Burkholderiales</taxon>
        <taxon>Burkholderiaceae</taxon>
        <taxon>Ralstonia</taxon>
    </lineage>
</organism>
<dbReference type="Proteomes" id="UP001199322">
    <property type="component" value="Unassembled WGS sequence"/>
</dbReference>
<dbReference type="EMBL" id="QGBI01000023">
    <property type="protein sequence ID" value="MBX3892241.1"/>
    <property type="molecule type" value="Genomic_DNA"/>
</dbReference>
<evidence type="ECO:0000313" key="5">
    <source>
        <dbReference type="Proteomes" id="UP001199322"/>
    </source>
</evidence>
<evidence type="ECO:0000313" key="3">
    <source>
        <dbReference type="EMBL" id="MBX3892241.1"/>
    </source>
</evidence>
<comment type="caution">
    <text evidence="3">The sequence shown here is derived from an EMBL/GenBank/DDBJ whole genome shotgun (WGS) entry which is preliminary data.</text>
</comment>
<reference evidence="3" key="1">
    <citation type="submission" date="2018-06" db="EMBL/GenBank/DDBJ databases">
        <authorList>
            <person name="O'Rourke A."/>
        </authorList>
    </citation>
    <scope>NUCLEOTIDE SEQUENCE</scope>
    <source>
        <strain evidence="3">132550021-3</strain>
    </source>
</reference>
<evidence type="ECO:0000313" key="2">
    <source>
        <dbReference type="EMBL" id="CAJ0726596.1"/>
    </source>
</evidence>
<evidence type="ECO:0000313" key="4">
    <source>
        <dbReference type="Proteomes" id="UP001189303"/>
    </source>
</evidence>
<dbReference type="Proteomes" id="UP001189303">
    <property type="component" value="Unassembled WGS sequence"/>
</dbReference>
<name>A0A2P4RAK6_RALPI</name>
<feature type="transmembrane region" description="Helical" evidence="1">
    <location>
        <begin position="29"/>
        <end position="48"/>
    </location>
</feature>
<dbReference type="AlphaFoldDB" id="A0A2P4RAK6"/>
<evidence type="ECO:0008006" key="6">
    <source>
        <dbReference type="Google" id="ProtNLM"/>
    </source>
</evidence>